<reference evidence="2" key="1">
    <citation type="submission" date="2021-02" db="EMBL/GenBank/DDBJ databases">
        <authorList>
            <person name="Nowell W R."/>
        </authorList>
    </citation>
    <scope>NUCLEOTIDE SEQUENCE</scope>
</reference>
<protein>
    <submittedName>
        <fullName evidence="2">Uncharacterized protein</fullName>
    </submittedName>
</protein>
<name>A0A814LD39_9BILA</name>
<feature type="compositionally biased region" description="Polar residues" evidence="1">
    <location>
        <begin position="8"/>
        <end position="19"/>
    </location>
</feature>
<dbReference type="EMBL" id="CAJNRE010010959">
    <property type="protein sequence ID" value="CAF2097235.1"/>
    <property type="molecule type" value="Genomic_DNA"/>
</dbReference>
<dbReference type="Proteomes" id="UP000663834">
    <property type="component" value="Unassembled WGS sequence"/>
</dbReference>
<evidence type="ECO:0000313" key="5">
    <source>
        <dbReference type="Proteomes" id="UP000663855"/>
    </source>
</evidence>
<gene>
    <name evidence="2" type="ORF">CJN711_LOCUS5350</name>
    <name evidence="3" type="ORF">KQP761_LOCUS38168</name>
    <name evidence="4" type="ORF">MBJ925_LOCUS21624</name>
</gene>
<feature type="compositionally biased region" description="Basic and acidic residues" evidence="1">
    <location>
        <begin position="23"/>
        <end position="32"/>
    </location>
</feature>
<organism evidence="2 5">
    <name type="scientific">Rotaria magnacalcarata</name>
    <dbReference type="NCBI Taxonomy" id="392030"/>
    <lineage>
        <taxon>Eukaryota</taxon>
        <taxon>Metazoa</taxon>
        <taxon>Spiralia</taxon>
        <taxon>Gnathifera</taxon>
        <taxon>Rotifera</taxon>
        <taxon>Eurotatoria</taxon>
        <taxon>Bdelloidea</taxon>
        <taxon>Philodinida</taxon>
        <taxon>Philodinidae</taxon>
        <taxon>Rotaria</taxon>
    </lineage>
</organism>
<evidence type="ECO:0000313" key="3">
    <source>
        <dbReference type="EMBL" id="CAF1684997.1"/>
    </source>
</evidence>
<sequence length="267" mass="30185">MSRAANGAFSSTTSTSRESCQCPRDKHSERPAHSQQTIFMGPGGRQFVVSENGRQIDHNADQGVGHETFYRDAYKEPEFNEVASSGRDTRFEKIVSRDQGQVSYPWRYTSSSNAKSLHSIEDAERYIIALAEIWKIRSSSPKGDDFLHDLVQAIKDGKPEYKAEYSLTNQRGETNYVMIVIRAVGGQQREVLYSFQQMTDPSMSTGHAGSQLPERKSIKWFQKKAAESLRIHTNVIRSFNTSLYNEDHPQLSDTQNSTNRPPGGKRN</sequence>
<feature type="compositionally biased region" description="Polar residues" evidence="1">
    <location>
        <begin position="251"/>
        <end position="260"/>
    </location>
</feature>
<dbReference type="Proteomes" id="UP000663824">
    <property type="component" value="Unassembled WGS sequence"/>
</dbReference>
<dbReference type="EMBL" id="CAJNOV010001487">
    <property type="protein sequence ID" value="CAF1063520.1"/>
    <property type="molecule type" value="Genomic_DNA"/>
</dbReference>
<proteinExistence type="predicted"/>
<dbReference type="AlphaFoldDB" id="A0A814LD39"/>
<evidence type="ECO:0000313" key="2">
    <source>
        <dbReference type="EMBL" id="CAF1063520.1"/>
    </source>
</evidence>
<feature type="region of interest" description="Disordered" evidence="1">
    <location>
        <begin position="1"/>
        <end position="41"/>
    </location>
</feature>
<feature type="region of interest" description="Disordered" evidence="1">
    <location>
        <begin position="245"/>
        <end position="267"/>
    </location>
</feature>
<dbReference type="EMBL" id="CAJNOW010021649">
    <property type="protein sequence ID" value="CAF1684997.1"/>
    <property type="molecule type" value="Genomic_DNA"/>
</dbReference>
<dbReference type="Proteomes" id="UP000663855">
    <property type="component" value="Unassembled WGS sequence"/>
</dbReference>
<accession>A0A814LD39</accession>
<evidence type="ECO:0000256" key="1">
    <source>
        <dbReference type="SAM" id="MobiDB-lite"/>
    </source>
</evidence>
<evidence type="ECO:0000313" key="4">
    <source>
        <dbReference type="EMBL" id="CAF2097235.1"/>
    </source>
</evidence>
<comment type="caution">
    <text evidence="2">The sequence shown here is derived from an EMBL/GenBank/DDBJ whole genome shotgun (WGS) entry which is preliminary data.</text>
</comment>